<evidence type="ECO:0000256" key="1">
    <source>
        <dbReference type="SAM" id="MobiDB-lite"/>
    </source>
</evidence>
<evidence type="ECO:0000313" key="2">
    <source>
        <dbReference type="EMBL" id="GMT24636.1"/>
    </source>
</evidence>
<evidence type="ECO:0008006" key="4">
    <source>
        <dbReference type="Google" id="ProtNLM"/>
    </source>
</evidence>
<feature type="compositionally biased region" description="Basic and acidic residues" evidence="1">
    <location>
        <begin position="196"/>
        <end position="205"/>
    </location>
</feature>
<organism evidence="2 3">
    <name type="scientific">Pristionchus fissidentatus</name>
    <dbReference type="NCBI Taxonomy" id="1538716"/>
    <lineage>
        <taxon>Eukaryota</taxon>
        <taxon>Metazoa</taxon>
        <taxon>Ecdysozoa</taxon>
        <taxon>Nematoda</taxon>
        <taxon>Chromadorea</taxon>
        <taxon>Rhabditida</taxon>
        <taxon>Rhabditina</taxon>
        <taxon>Diplogasteromorpha</taxon>
        <taxon>Diplogasteroidea</taxon>
        <taxon>Neodiplogasteridae</taxon>
        <taxon>Pristionchus</taxon>
    </lineage>
</organism>
<comment type="caution">
    <text evidence="2">The sequence shown here is derived from an EMBL/GenBank/DDBJ whole genome shotgun (WGS) entry which is preliminary data.</text>
</comment>
<evidence type="ECO:0000313" key="3">
    <source>
        <dbReference type="Proteomes" id="UP001432322"/>
    </source>
</evidence>
<protein>
    <recommendedName>
        <fullName evidence="4">Nucleoplasmin-like domain-containing protein</fullName>
    </recommendedName>
</protein>
<reference evidence="2" key="1">
    <citation type="submission" date="2023-10" db="EMBL/GenBank/DDBJ databases">
        <title>Genome assembly of Pristionchus species.</title>
        <authorList>
            <person name="Yoshida K."/>
            <person name="Sommer R.J."/>
        </authorList>
    </citation>
    <scope>NUCLEOTIDE SEQUENCE</scope>
    <source>
        <strain evidence="2">RS5133</strain>
    </source>
</reference>
<dbReference type="EMBL" id="BTSY01000004">
    <property type="protein sequence ID" value="GMT24636.1"/>
    <property type="molecule type" value="Genomic_DNA"/>
</dbReference>
<feature type="compositionally biased region" description="Acidic residues" evidence="1">
    <location>
        <begin position="183"/>
        <end position="195"/>
    </location>
</feature>
<gene>
    <name evidence="2" type="ORF">PFISCL1PPCAC_15933</name>
</gene>
<keyword evidence="3" id="KW-1185">Reference proteome</keyword>
<accession>A0AAV5W1L0</accession>
<feature type="non-terminal residue" evidence="2">
    <location>
        <position position="205"/>
    </location>
</feature>
<proteinExistence type="predicted"/>
<dbReference type="AlphaFoldDB" id="A0AAV5W1L0"/>
<name>A0AAV5W1L0_9BILA</name>
<feature type="region of interest" description="Disordered" evidence="1">
    <location>
        <begin position="183"/>
        <end position="205"/>
    </location>
</feature>
<sequence length="205" mass="23680">MHFVRYLDQGETHEDRMLFSRLINGHKFVYQACDDPKDGIEVDVKEGELEGCCLRAIHRRKLIYVKRSTVFSTLPFFSLSPNIYVVMTLYGPHVYSTDDSPLIYCLMASFNTIKLSVLNTVNMQGESFHLIFGKEKKISCNFIVGVHNGKISLRTKVDDEFYPFTANCPMWEDLHELEGIESATEEETENLDGDNEEMKIEEMEE</sequence>
<dbReference type="Proteomes" id="UP001432322">
    <property type="component" value="Unassembled WGS sequence"/>
</dbReference>